<accession>A0ABU1AZ13</accession>
<dbReference type="Proteomes" id="UP001225316">
    <property type="component" value="Unassembled WGS sequence"/>
</dbReference>
<dbReference type="Gene3D" id="2.60.120.200">
    <property type="match status" value="1"/>
</dbReference>
<feature type="signal peptide" evidence="3">
    <location>
        <begin position="1"/>
        <end position="32"/>
    </location>
</feature>
<keyword evidence="2" id="KW-1015">Disulfide bond</keyword>
<dbReference type="Pfam" id="PF13385">
    <property type="entry name" value="Laminin_G_3"/>
    <property type="match status" value="1"/>
</dbReference>
<comment type="caution">
    <text evidence="5">The sequence shown here is derived from an EMBL/GenBank/DDBJ whole genome shotgun (WGS) entry which is preliminary data.</text>
</comment>
<evidence type="ECO:0000256" key="3">
    <source>
        <dbReference type="SAM" id="SignalP"/>
    </source>
</evidence>
<keyword evidence="1 3" id="KW-0732">Signal</keyword>
<organism evidence="5 6">
    <name type="scientific">Thalassobacterium maritimum</name>
    <dbReference type="NCBI Taxonomy" id="3041265"/>
    <lineage>
        <taxon>Bacteria</taxon>
        <taxon>Pseudomonadati</taxon>
        <taxon>Verrucomicrobiota</taxon>
        <taxon>Opitutia</taxon>
        <taxon>Puniceicoccales</taxon>
        <taxon>Coraliomargaritaceae</taxon>
        <taxon>Thalassobacterium</taxon>
    </lineage>
</organism>
<protein>
    <recommendedName>
        <fullName evidence="4">LamG-like jellyroll fold domain-containing protein</fullName>
    </recommendedName>
</protein>
<evidence type="ECO:0000256" key="1">
    <source>
        <dbReference type="ARBA" id="ARBA00022729"/>
    </source>
</evidence>
<dbReference type="EMBL" id="JARXHW010000043">
    <property type="protein sequence ID" value="MDQ8208877.1"/>
    <property type="molecule type" value="Genomic_DNA"/>
</dbReference>
<proteinExistence type="predicted"/>
<feature type="domain" description="LamG-like jellyroll fold" evidence="4">
    <location>
        <begin position="118"/>
        <end position="265"/>
    </location>
</feature>
<evidence type="ECO:0000259" key="4">
    <source>
        <dbReference type="SMART" id="SM00560"/>
    </source>
</evidence>
<dbReference type="RefSeq" id="WP_308951604.1">
    <property type="nucleotide sequence ID" value="NZ_JARXHW010000043.1"/>
</dbReference>
<evidence type="ECO:0000256" key="2">
    <source>
        <dbReference type="ARBA" id="ARBA00023157"/>
    </source>
</evidence>
<evidence type="ECO:0000313" key="5">
    <source>
        <dbReference type="EMBL" id="MDQ8208877.1"/>
    </source>
</evidence>
<name>A0ABU1AZ13_9BACT</name>
<gene>
    <name evidence="5" type="ORF">QEH52_15220</name>
</gene>
<dbReference type="SUPFAM" id="SSF49899">
    <property type="entry name" value="Concanavalin A-like lectins/glucanases"/>
    <property type="match status" value="1"/>
</dbReference>
<reference evidence="5 6" key="1">
    <citation type="submission" date="2023-04" db="EMBL/GenBank/DDBJ databases">
        <title>A novel bacteria isolated from coastal sediment.</title>
        <authorList>
            <person name="Liu X.-J."/>
            <person name="Du Z.-J."/>
        </authorList>
    </citation>
    <scope>NUCLEOTIDE SEQUENCE [LARGE SCALE GENOMIC DNA]</scope>
    <source>
        <strain evidence="5 6">SDUM461003</strain>
    </source>
</reference>
<dbReference type="SMART" id="SM00560">
    <property type="entry name" value="LamGL"/>
    <property type="match status" value="1"/>
</dbReference>
<feature type="chain" id="PRO_5045212505" description="LamG-like jellyroll fold domain-containing protein" evidence="3">
    <location>
        <begin position="33"/>
        <end position="295"/>
    </location>
</feature>
<dbReference type="InterPro" id="IPR013320">
    <property type="entry name" value="ConA-like_dom_sf"/>
</dbReference>
<evidence type="ECO:0000313" key="6">
    <source>
        <dbReference type="Proteomes" id="UP001225316"/>
    </source>
</evidence>
<dbReference type="InterPro" id="IPR006558">
    <property type="entry name" value="LamG-like"/>
</dbReference>
<keyword evidence="6" id="KW-1185">Reference proteome</keyword>
<sequence>MHINRLPTQSIRPFDLIKVASMFCLVSSWANAATLAHWRFEDTAFLDDSSGGGHTLGVVGTSPTQVTPLPSSGNGSAFSNPIPQSGASNTGLADLGTSIAGNFTVADDGWMDSIGTNGTFTLEAYVNLEDLSNINPWIVSQYEYTDADERSFAFGVSRDDGGLRAIIAGNTDGSDRTTFESSLNLAFNRDYYVALTYDSSNITFYLQDLTNGGALQSENVAHSQSLTGSAANVAVGGWDGTKGPDERWRGLIDEVRISDTVLSSSEFLVAVPESSSFVLMLGGFSLCIAALRRRS</sequence>